<organism evidence="1 2">
    <name type="scientific">Paraflavitalea soli</name>
    <dbReference type="NCBI Taxonomy" id="2315862"/>
    <lineage>
        <taxon>Bacteria</taxon>
        <taxon>Pseudomonadati</taxon>
        <taxon>Bacteroidota</taxon>
        <taxon>Chitinophagia</taxon>
        <taxon>Chitinophagales</taxon>
        <taxon>Chitinophagaceae</taxon>
        <taxon>Paraflavitalea</taxon>
    </lineage>
</organism>
<evidence type="ECO:0000313" key="1">
    <source>
        <dbReference type="EMBL" id="AXY76633.1"/>
    </source>
</evidence>
<gene>
    <name evidence="1" type="ORF">D3H65_22695</name>
</gene>
<proteinExistence type="predicted"/>
<sequence length="373" mass="42903">MSLAAVLFVSCGAPKFQASYTEDKPLYKAVNELVKHPDNTKAQNDLKELYALSVERHEQAVAVYRTSTDEKRWDKMLSELNALQQMYTSAQSVPALLKLVQPNNYLQPLQDIREEAAGYFYNKGNNLLAANNREQNLQANEAFRKANYYVNGYKDAKELIAESYERSVVNVVVNRIEDDNLFFNTWGNTGFRYRPEDYQESLVRELGGRNANIVPARFYTDRDADRENIDADWTVDVRWRNIDANASVPYQFTRNVSRSIEVGKDTTGKPVYKTVYATLRITRRTFTVNGALDYRVSDIVNNKSVDQGLLTQNLSWDDSYATYTGDSRALDNNDWLLVRNRNSNFGPSKEEILNTLMKRIYPDLRLRLERATG</sequence>
<protein>
    <submittedName>
        <fullName evidence="1">Uncharacterized protein</fullName>
    </submittedName>
</protein>
<dbReference type="RefSeq" id="WP_119052510.1">
    <property type="nucleotide sequence ID" value="NZ_CP032157.1"/>
</dbReference>
<name>A0A3B7MTC1_9BACT</name>
<dbReference type="Proteomes" id="UP000263900">
    <property type="component" value="Chromosome"/>
</dbReference>
<evidence type="ECO:0000313" key="2">
    <source>
        <dbReference type="Proteomes" id="UP000263900"/>
    </source>
</evidence>
<dbReference type="OrthoDB" id="1489643at2"/>
<reference evidence="1 2" key="1">
    <citation type="submission" date="2018-09" db="EMBL/GenBank/DDBJ databases">
        <title>Genome sequencing of strain 6GH32-13.</title>
        <authorList>
            <person name="Weon H.-Y."/>
            <person name="Heo J."/>
            <person name="Kwon S.-W."/>
        </authorList>
    </citation>
    <scope>NUCLEOTIDE SEQUENCE [LARGE SCALE GENOMIC DNA]</scope>
    <source>
        <strain evidence="1 2">5GH32-13</strain>
    </source>
</reference>
<dbReference type="AlphaFoldDB" id="A0A3B7MTC1"/>
<accession>A0A3B7MTC1</accession>
<dbReference type="KEGG" id="pseg:D3H65_22695"/>
<dbReference type="EMBL" id="CP032157">
    <property type="protein sequence ID" value="AXY76633.1"/>
    <property type="molecule type" value="Genomic_DNA"/>
</dbReference>
<keyword evidence="2" id="KW-1185">Reference proteome</keyword>